<organism evidence="2 3">
    <name type="scientific">Actinospica durhamensis</name>
    <dbReference type="NCBI Taxonomy" id="1508375"/>
    <lineage>
        <taxon>Bacteria</taxon>
        <taxon>Bacillati</taxon>
        <taxon>Actinomycetota</taxon>
        <taxon>Actinomycetes</taxon>
        <taxon>Catenulisporales</taxon>
        <taxon>Actinospicaceae</taxon>
        <taxon>Actinospica</taxon>
    </lineage>
</organism>
<dbReference type="GO" id="GO:0016530">
    <property type="term" value="F:metallochaperone activity"/>
    <property type="evidence" value="ECO:0007669"/>
    <property type="project" value="TreeGrafter"/>
</dbReference>
<accession>A0A941EQ41</accession>
<evidence type="ECO:0000313" key="2">
    <source>
        <dbReference type="EMBL" id="MBR7836420.1"/>
    </source>
</evidence>
<dbReference type="Gene3D" id="1.10.3480.10">
    <property type="entry name" value="TorD-like"/>
    <property type="match status" value="1"/>
</dbReference>
<proteinExistence type="predicted"/>
<protein>
    <submittedName>
        <fullName evidence="2">Nitrate reductase molybdenum cofactor assembly chaperone</fullName>
    </submittedName>
</protein>
<dbReference type="GO" id="GO:0051082">
    <property type="term" value="F:unfolded protein binding"/>
    <property type="evidence" value="ECO:0007669"/>
    <property type="project" value="InterPro"/>
</dbReference>
<dbReference type="Pfam" id="PF02613">
    <property type="entry name" value="Nitrate_red_del"/>
    <property type="match status" value="1"/>
</dbReference>
<dbReference type="PANTHER" id="PTHR43680">
    <property type="entry name" value="NITRATE REDUCTASE MOLYBDENUM COFACTOR ASSEMBLY CHAPERONE"/>
    <property type="match status" value="1"/>
</dbReference>
<dbReference type="RefSeq" id="WP_212530899.1">
    <property type="nucleotide sequence ID" value="NZ_JAGSOG010000141.1"/>
</dbReference>
<feature type="non-terminal residue" evidence="2">
    <location>
        <position position="203"/>
    </location>
</feature>
<dbReference type="Proteomes" id="UP000675781">
    <property type="component" value="Unassembled WGS sequence"/>
</dbReference>
<dbReference type="GO" id="GO:0051131">
    <property type="term" value="P:chaperone-mediated protein complex assembly"/>
    <property type="evidence" value="ECO:0007669"/>
    <property type="project" value="InterPro"/>
</dbReference>
<comment type="caution">
    <text evidence="2">The sequence shown here is derived from an EMBL/GenBank/DDBJ whole genome shotgun (WGS) entry which is preliminary data.</text>
</comment>
<dbReference type="InterPro" id="IPR020945">
    <property type="entry name" value="DMSO/NO3_reduct_chaperone"/>
</dbReference>
<reference evidence="2" key="1">
    <citation type="submission" date="2021-04" db="EMBL/GenBank/DDBJ databases">
        <title>Genome based classification of Actinospica acidithermotolerans sp. nov., an actinobacterium isolated from an Indonesian hot spring.</title>
        <authorList>
            <person name="Kusuma A.B."/>
            <person name="Putra K.E."/>
            <person name="Nafisah S."/>
            <person name="Loh J."/>
            <person name="Nouioui I."/>
            <person name="Goodfellow M."/>
        </authorList>
    </citation>
    <scope>NUCLEOTIDE SEQUENCE</scope>
    <source>
        <strain evidence="2">CSCA 57</strain>
    </source>
</reference>
<dbReference type="InterPro" id="IPR003765">
    <property type="entry name" value="NO3_reductase_chaperone_NarJ"/>
</dbReference>
<dbReference type="GO" id="GO:0042128">
    <property type="term" value="P:nitrate assimilation"/>
    <property type="evidence" value="ECO:0007669"/>
    <property type="project" value="UniProtKB-KW"/>
</dbReference>
<dbReference type="NCBIfam" id="TIGR00684">
    <property type="entry name" value="narJ"/>
    <property type="match status" value="1"/>
</dbReference>
<name>A0A941EQ41_9ACTN</name>
<dbReference type="InterPro" id="IPR036411">
    <property type="entry name" value="TorD-like_sf"/>
</dbReference>
<keyword evidence="1" id="KW-0534">Nitrate assimilation</keyword>
<dbReference type="EMBL" id="JAGSOG010000141">
    <property type="protein sequence ID" value="MBR7836420.1"/>
    <property type="molecule type" value="Genomic_DNA"/>
</dbReference>
<dbReference type="AlphaFoldDB" id="A0A941EQ41"/>
<keyword evidence="3" id="KW-1185">Reference proteome</keyword>
<evidence type="ECO:0000256" key="1">
    <source>
        <dbReference type="ARBA" id="ARBA00023063"/>
    </source>
</evidence>
<gene>
    <name evidence="2" type="primary">narJ</name>
    <name evidence="2" type="ORF">KDL01_24295</name>
</gene>
<evidence type="ECO:0000313" key="3">
    <source>
        <dbReference type="Proteomes" id="UP000675781"/>
    </source>
</evidence>
<dbReference type="SUPFAM" id="SSF89155">
    <property type="entry name" value="TorD-like"/>
    <property type="match status" value="1"/>
</dbReference>
<dbReference type="PANTHER" id="PTHR43680:SF2">
    <property type="entry name" value="NITRATE REDUCTASE MOLYBDENUM COFACTOR ASSEMBLY CHAPERONE NARJ"/>
    <property type="match status" value="1"/>
</dbReference>
<sequence length="203" mass="21801">MSVSKRLAVLPRRRAKRQAEREAADRAVAVIRRAAAVCLGYPDDALIARLPLVAAATRELPSAHAPAAATFEAFIAHLTSQDPYALAADYVATFDQRNRNSLYLTWWTAGDTRNRGTELVGFLEAYRAAGMTYGGEELPDHLTVVLEFASTGDPRTRDAGTNLLSAHCHALTRLHASLAKAGSAYAPVIDLVLATTPEPPPAP</sequence>